<dbReference type="InterPro" id="IPR003959">
    <property type="entry name" value="ATPase_AAA_core"/>
</dbReference>
<evidence type="ECO:0000256" key="5">
    <source>
        <dbReference type="ARBA" id="ARBA00022670"/>
    </source>
</evidence>
<dbReference type="FunFam" id="1.10.8.60:FF:000001">
    <property type="entry name" value="ATP-dependent zinc metalloprotease FtsH"/>
    <property type="match status" value="1"/>
</dbReference>
<dbReference type="InterPro" id="IPR027417">
    <property type="entry name" value="P-loop_NTPase"/>
</dbReference>
<evidence type="ECO:0000256" key="10">
    <source>
        <dbReference type="ARBA" id="ARBA00023128"/>
    </source>
</evidence>
<keyword evidence="15" id="KW-1185">Reference proteome</keyword>
<feature type="transmembrane region" description="Helical" evidence="12">
    <location>
        <begin position="119"/>
        <end position="137"/>
    </location>
</feature>
<evidence type="ECO:0000256" key="4">
    <source>
        <dbReference type="ARBA" id="ARBA00010550"/>
    </source>
</evidence>
<dbReference type="InterPro" id="IPR003960">
    <property type="entry name" value="ATPase_AAA_CS"/>
</dbReference>
<organism evidence="14 15">
    <name type="scientific">Opisthorchis viverrini</name>
    <name type="common">Southeast Asian liver fluke</name>
    <dbReference type="NCBI Taxonomy" id="6198"/>
    <lineage>
        <taxon>Eukaryota</taxon>
        <taxon>Metazoa</taxon>
        <taxon>Spiralia</taxon>
        <taxon>Lophotrochozoa</taxon>
        <taxon>Platyhelminthes</taxon>
        <taxon>Trematoda</taxon>
        <taxon>Digenea</taxon>
        <taxon>Opisthorchiida</taxon>
        <taxon>Opisthorchiata</taxon>
        <taxon>Opisthorchiidae</taxon>
        <taxon>Opisthorchis</taxon>
    </lineage>
</organism>
<dbReference type="AlphaFoldDB" id="A0A1S8WRP1"/>
<sequence>MWTSRVAPQNAGPINAWLRRFWKAPGSRSLVICCSGAPAFKFLKKSFTDRGHCATYRTSFILDTRSPSKDQKPDDKHADLKEILKDHPPTIQLQLVEAYRRGFQSSTEKDKKSRMFEALTGNFGKIVIFGVLCYYLFQSSNRIFGSGVFPKMLDPSIASFAENADINFNDVQGCDEVKKELQDVVEFLRNPEKFNRLGAKLPKGVLLVGPPGVGKTLLAKAVSGEAQNAGPINAWLRRFWKAPGSRSLVICCSGAPAFKFLKKSFTDRGHCATYRTSFILDTRSPSKDQKPDDKHADLKEILKDHPPTIQLQLVEAYRRGFQSSTEKDKKSRMFEALTGNFGKIVIFGVLCYYLFQSSNRIFGSGVFPKMLDPSIASFAENADINFNDVQGCDEVKKELQDVVEFLRNPEKFNRLGAKLPKGVLLVGPPGVGKTLLAKAVSGEAQVPFLYVSGSSFEEVFVGMGASRVRQLFTAAKQHAPCLIFIDEIDSVGRNRTSSPHHPYANQTINQLLAEMDGFQSTEGIIVLGATNQSEDLDKALLRPGRFDVQIHVSPPTFEGRVALLKLYLHKIKTAPDLDIIKLAHGTVGYTGADIQNLVNQAAIAAGLRNDSAVAMQHLWDARDRLLMGPAKRKPLDEQTNRVSAYHEAGHALTALFTPDSTPLHKVTIIPRGEAGGHTSFLQDKDLSFWTRSQLLAQLDVLMGGRVGEEIAFGTDKVTTGAGDDFRKATMLAQNMVVRFGLSTKLGPRVVTDLREDQLSQNTREMIDKEVDQLLNDSLNRVRALLTSHSKQHKTLAEALLHFETLTKEEVSAVLAGKMKPPKNPPSPSGPISVLAAQSTPEVHV</sequence>
<comment type="cofactor">
    <cofactor evidence="1">
        <name>Zn(2+)</name>
        <dbReference type="ChEBI" id="CHEBI:29105"/>
    </cofactor>
</comment>
<evidence type="ECO:0000256" key="3">
    <source>
        <dbReference type="ARBA" id="ARBA00010044"/>
    </source>
</evidence>
<dbReference type="SUPFAM" id="SSF52540">
    <property type="entry name" value="P-loop containing nucleoside triphosphate hydrolases"/>
    <property type="match status" value="2"/>
</dbReference>
<dbReference type="GO" id="GO:0004176">
    <property type="term" value="F:ATP-dependent peptidase activity"/>
    <property type="evidence" value="ECO:0007669"/>
    <property type="project" value="InterPro"/>
</dbReference>
<comment type="subcellular location">
    <subcellularLocation>
        <location evidence="2">Mitochondrion</location>
    </subcellularLocation>
</comment>
<dbReference type="Pfam" id="PF17862">
    <property type="entry name" value="AAA_lid_3"/>
    <property type="match status" value="1"/>
</dbReference>
<feature type="domain" description="AAA+ ATPase" evidence="13">
    <location>
        <begin position="201"/>
        <end position="377"/>
    </location>
</feature>
<keyword evidence="8" id="KW-0862">Zinc</keyword>
<dbReference type="InterPro" id="IPR037219">
    <property type="entry name" value="Peptidase_M41-like"/>
</dbReference>
<dbReference type="SUPFAM" id="SSF140990">
    <property type="entry name" value="FtsH protease domain-like"/>
    <property type="match status" value="1"/>
</dbReference>
<dbReference type="InterPro" id="IPR041569">
    <property type="entry name" value="AAA_lid_3"/>
</dbReference>
<proteinExistence type="inferred from homology"/>
<comment type="similarity">
    <text evidence="3">In the C-terminal section; belongs to the peptidase M41 family.</text>
</comment>
<dbReference type="Pfam" id="PF00004">
    <property type="entry name" value="AAA"/>
    <property type="match status" value="2"/>
</dbReference>
<evidence type="ECO:0000256" key="2">
    <source>
        <dbReference type="ARBA" id="ARBA00004173"/>
    </source>
</evidence>
<keyword evidence="12" id="KW-1133">Transmembrane helix</keyword>
<evidence type="ECO:0000256" key="1">
    <source>
        <dbReference type="ARBA" id="ARBA00001947"/>
    </source>
</evidence>
<dbReference type="GO" id="GO:0006515">
    <property type="term" value="P:protein quality control for misfolded or incompletely synthesized proteins"/>
    <property type="evidence" value="ECO:0007669"/>
    <property type="project" value="TreeGrafter"/>
</dbReference>
<evidence type="ECO:0000313" key="15">
    <source>
        <dbReference type="Proteomes" id="UP000243686"/>
    </source>
</evidence>
<dbReference type="EMBL" id="KV896215">
    <property type="protein sequence ID" value="OON16933.1"/>
    <property type="molecule type" value="Genomic_DNA"/>
</dbReference>
<keyword evidence="10" id="KW-0496">Mitochondrion</keyword>
<feature type="region of interest" description="Disordered" evidence="11">
    <location>
        <begin position="816"/>
        <end position="844"/>
    </location>
</feature>
<dbReference type="GO" id="GO:0004222">
    <property type="term" value="F:metalloendopeptidase activity"/>
    <property type="evidence" value="ECO:0007669"/>
    <property type="project" value="InterPro"/>
</dbReference>
<dbReference type="Gene3D" id="3.40.50.300">
    <property type="entry name" value="P-loop containing nucleotide triphosphate hydrolases"/>
    <property type="match status" value="2"/>
</dbReference>
<keyword evidence="7" id="KW-0378">Hydrolase</keyword>
<protein>
    <submittedName>
        <fullName evidence="14">ATP-dependent metallopeptidase HflB</fullName>
    </submittedName>
</protein>
<evidence type="ECO:0000256" key="6">
    <source>
        <dbReference type="ARBA" id="ARBA00022723"/>
    </source>
</evidence>
<dbReference type="PROSITE" id="PS00674">
    <property type="entry name" value="AAA"/>
    <property type="match status" value="1"/>
</dbReference>
<dbReference type="Gene3D" id="1.20.58.760">
    <property type="entry name" value="Peptidase M41"/>
    <property type="match status" value="1"/>
</dbReference>
<dbReference type="GO" id="GO:0007005">
    <property type="term" value="P:mitochondrion organization"/>
    <property type="evidence" value="ECO:0007669"/>
    <property type="project" value="TreeGrafter"/>
</dbReference>
<evidence type="ECO:0000256" key="7">
    <source>
        <dbReference type="ARBA" id="ARBA00022801"/>
    </source>
</evidence>
<dbReference type="FunFam" id="3.40.50.300:FF:000195">
    <property type="entry name" value="ATP-dependent zinc metalloprotease FTSH 11"/>
    <property type="match status" value="1"/>
</dbReference>
<dbReference type="InterPro" id="IPR003593">
    <property type="entry name" value="AAA+_ATPase"/>
</dbReference>
<dbReference type="GO" id="GO:0005524">
    <property type="term" value="F:ATP binding"/>
    <property type="evidence" value="ECO:0007669"/>
    <property type="project" value="InterPro"/>
</dbReference>
<keyword evidence="12" id="KW-0812">Transmembrane</keyword>
<comment type="similarity">
    <text evidence="4">In the N-terminal section; belongs to the AAA ATPase family.</text>
</comment>
<dbReference type="PANTHER" id="PTHR23076:SF97">
    <property type="entry name" value="ATP-DEPENDENT ZINC METALLOPROTEASE YME1L1"/>
    <property type="match status" value="1"/>
</dbReference>
<name>A0A1S8WRP1_OPIVI</name>
<keyword evidence="12" id="KW-0472">Membrane</keyword>
<dbReference type="Pfam" id="PF01434">
    <property type="entry name" value="Peptidase_M41"/>
    <property type="match status" value="1"/>
</dbReference>
<feature type="domain" description="AAA+ ATPase" evidence="13">
    <location>
        <begin position="419"/>
        <end position="556"/>
    </location>
</feature>
<dbReference type="GO" id="GO:0005743">
    <property type="term" value="C:mitochondrial inner membrane"/>
    <property type="evidence" value="ECO:0007669"/>
    <property type="project" value="TreeGrafter"/>
</dbReference>
<evidence type="ECO:0000256" key="8">
    <source>
        <dbReference type="ARBA" id="ARBA00022833"/>
    </source>
</evidence>
<evidence type="ECO:0000256" key="11">
    <source>
        <dbReference type="SAM" id="MobiDB-lite"/>
    </source>
</evidence>
<keyword evidence="9" id="KW-0482">Metalloprotease</keyword>
<dbReference type="CDD" id="cd19501">
    <property type="entry name" value="RecA-like_FtsH"/>
    <property type="match status" value="1"/>
</dbReference>
<dbReference type="FunFam" id="1.20.58.760:FF:000001">
    <property type="entry name" value="ATP-dependent zinc metalloprotease FtsH"/>
    <property type="match status" value="1"/>
</dbReference>
<gene>
    <name evidence="14" type="ORF">X801_07235</name>
</gene>
<dbReference type="Proteomes" id="UP000243686">
    <property type="component" value="Unassembled WGS sequence"/>
</dbReference>
<dbReference type="InterPro" id="IPR000642">
    <property type="entry name" value="Peptidase_M41"/>
</dbReference>
<dbReference type="GO" id="GO:0016887">
    <property type="term" value="F:ATP hydrolysis activity"/>
    <property type="evidence" value="ECO:0007669"/>
    <property type="project" value="InterPro"/>
</dbReference>
<accession>A0A1S8WRP1</accession>
<dbReference type="GO" id="GO:0046872">
    <property type="term" value="F:metal ion binding"/>
    <property type="evidence" value="ECO:0007669"/>
    <property type="project" value="UniProtKB-KW"/>
</dbReference>
<keyword evidence="6" id="KW-0479">Metal-binding</keyword>
<reference evidence="14 15" key="1">
    <citation type="submission" date="2015-03" db="EMBL/GenBank/DDBJ databases">
        <title>Draft genome of the nematode, Opisthorchis viverrini.</title>
        <authorList>
            <person name="Mitreva M."/>
        </authorList>
    </citation>
    <scope>NUCLEOTIDE SEQUENCE [LARGE SCALE GENOMIC DNA]</scope>
    <source>
        <strain evidence="14">Khon Kaen</strain>
    </source>
</reference>
<dbReference type="SMART" id="SM00382">
    <property type="entry name" value="AAA"/>
    <property type="match status" value="2"/>
</dbReference>
<evidence type="ECO:0000259" key="13">
    <source>
        <dbReference type="SMART" id="SM00382"/>
    </source>
</evidence>
<keyword evidence="5" id="KW-0645">Protease</keyword>
<evidence type="ECO:0000313" key="14">
    <source>
        <dbReference type="EMBL" id="OON16933.1"/>
    </source>
</evidence>
<evidence type="ECO:0000256" key="9">
    <source>
        <dbReference type="ARBA" id="ARBA00023049"/>
    </source>
</evidence>
<feature type="compositionally biased region" description="Polar residues" evidence="11">
    <location>
        <begin position="835"/>
        <end position="844"/>
    </location>
</feature>
<dbReference type="PANTHER" id="PTHR23076">
    <property type="entry name" value="METALLOPROTEASE M41 FTSH"/>
    <property type="match status" value="1"/>
</dbReference>
<evidence type="ECO:0000256" key="12">
    <source>
        <dbReference type="SAM" id="Phobius"/>
    </source>
</evidence>
<dbReference type="Gene3D" id="1.10.8.60">
    <property type="match status" value="1"/>
</dbReference>